<evidence type="ECO:0000256" key="19">
    <source>
        <dbReference type="PROSITE-ProRule" id="PRU00175"/>
    </source>
</evidence>
<evidence type="ECO:0000256" key="12">
    <source>
        <dbReference type="ARBA" id="ARBA00022833"/>
    </source>
</evidence>
<evidence type="ECO:0000256" key="18">
    <source>
        <dbReference type="ARBA" id="ARBA00080437"/>
    </source>
</evidence>
<dbReference type="GO" id="GO:0000209">
    <property type="term" value="P:protein polyubiquitination"/>
    <property type="evidence" value="ECO:0007669"/>
    <property type="project" value="UniProtKB-ARBA"/>
</dbReference>
<dbReference type="RefSeq" id="XP_033710899.1">
    <property type="nucleotide sequence ID" value="XM_033855008.1"/>
</dbReference>
<dbReference type="GO" id="GO:0005634">
    <property type="term" value="C:nucleus"/>
    <property type="evidence" value="ECO:0007669"/>
    <property type="project" value="UniProtKB-SubCell"/>
</dbReference>
<accession>A0A6J3R8Y6</accession>
<evidence type="ECO:0000256" key="14">
    <source>
        <dbReference type="ARBA" id="ARBA00022990"/>
    </source>
</evidence>
<dbReference type="CDD" id="cd16801">
    <property type="entry name" value="RING-H2_RNF126"/>
    <property type="match status" value="1"/>
</dbReference>
<keyword evidence="13" id="KW-0832">Ubl conjugation</keyword>
<keyword evidence="11" id="KW-0833">Ubl conjugation pathway</keyword>
<feature type="compositionally biased region" description="Low complexity" evidence="20">
    <location>
        <begin position="455"/>
        <end position="476"/>
    </location>
</feature>
<keyword evidence="10 19" id="KW-0863">Zinc-finger</keyword>
<evidence type="ECO:0000313" key="22">
    <source>
        <dbReference type="Proteomes" id="UP000245320"/>
    </source>
</evidence>
<keyword evidence="12" id="KW-0862">Zinc</keyword>
<evidence type="ECO:0000256" key="9">
    <source>
        <dbReference type="ARBA" id="ARBA00022723"/>
    </source>
</evidence>
<feature type="domain" description="RING-type" evidence="21">
    <location>
        <begin position="395"/>
        <end position="436"/>
    </location>
</feature>
<dbReference type="EC" id="2.3.2.27" evidence="5"/>
<dbReference type="PANTHER" id="PTHR15710:SF21">
    <property type="entry name" value="E3 UBIQUITIN-PROTEIN LIGASE RNF126"/>
    <property type="match status" value="1"/>
</dbReference>
<evidence type="ECO:0000256" key="7">
    <source>
        <dbReference type="ARBA" id="ARBA00022553"/>
    </source>
</evidence>
<dbReference type="GeneID" id="117311860"/>
<reference evidence="23" key="1">
    <citation type="submission" date="2025-08" db="UniProtKB">
        <authorList>
            <consortium name="RefSeq"/>
        </authorList>
    </citation>
    <scope>IDENTIFICATION</scope>
    <source>
        <tissue evidence="23">Spleen</tissue>
    </source>
</reference>
<dbReference type="Gene3D" id="3.30.40.10">
    <property type="entry name" value="Zinc/RING finger domain, C3HC4 (zinc finger)"/>
    <property type="match status" value="1"/>
</dbReference>
<keyword evidence="22" id="KW-1185">Reference proteome</keyword>
<feature type="region of interest" description="Disordered" evidence="20">
    <location>
        <begin position="443"/>
        <end position="476"/>
    </location>
</feature>
<comment type="pathway">
    <text evidence="4">Protein modification; protein ubiquitination.</text>
</comment>
<sequence length="476" mass="50416">MGRPRAGPAGGRTRWCSGFGPPPRVALLRPAVLWMTPVFLSEVSLSRVGGRGQDLAAASEGHQDGETEACSREVMFEQTQLPRGSKPGLHLPKMRVWLYRGASRRDQECREWLGPLHSPHGPEPAAVRGERATGTLLSASLMTASRFPPSPPGHRPTTAGTPRAGGRESSTPGTGTAPGSPAPASPRGGPPAGTKASPRWKGEGARGRPRAGRSGLRARPTPLRQSSQLSFQEVLWARRCGCWLRGCPLGRAVPRWVRLARGAVCPLPACPPPPPPPPIVLLRGASAPWASSSAEMRWSTPRRAVPGAGEQWIIQQLVNGIITPATIPNLGLGPWGVLHSNPMDYAWGANGLDAIITQLLNQFENTGPPPADKEKIQALPTIPVTEEHVGSGLECPVCKDDYGLGERVRQLPCNHLFHDGCIVPWLEQHDSCPVCRKSLTGQNTATDPPGLAGVSFSSSSSSSSSSPGNENPASSS</sequence>
<evidence type="ECO:0000256" key="1">
    <source>
        <dbReference type="ARBA" id="ARBA00000900"/>
    </source>
</evidence>
<keyword evidence="8" id="KW-0808">Transferase</keyword>
<feature type="region of interest" description="Disordered" evidence="20">
    <location>
        <begin position="143"/>
        <end position="224"/>
    </location>
</feature>
<evidence type="ECO:0000256" key="8">
    <source>
        <dbReference type="ARBA" id="ARBA00022679"/>
    </source>
</evidence>
<feature type="compositionally biased region" description="Low complexity" evidence="20">
    <location>
        <begin position="169"/>
        <end position="179"/>
    </location>
</feature>
<keyword evidence="6" id="KW-0963">Cytoplasm</keyword>
<evidence type="ECO:0000256" key="3">
    <source>
        <dbReference type="ARBA" id="ARBA00004496"/>
    </source>
</evidence>
<dbReference type="InParanoid" id="A0A6J3R8Y6"/>
<comment type="subunit">
    <text evidence="16">Interacts with CCDC50, EGFR, FLT3 and SCAMP3. Interacts with BAG6 (via ubiquitin-like domain); required for BAG6-dependent ubiquitination of proteins mislocalized to the cytosol. Interacts with CDKN1A. Interacts with AICDA.</text>
</comment>
<organism evidence="22 23">
    <name type="scientific">Tursiops truncatus</name>
    <name type="common">Atlantic bottle-nosed dolphin</name>
    <name type="synonym">Delphinus truncatus</name>
    <dbReference type="NCBI Taxonomy" id="9739"/>
    <lineage>
        <taxon>Eukaryota</taxon>
        <taxon>Metazoa</taxon>
        <taxon>Chordata</taxon>
        <taxon>Craniata</taxon>
        <taxon>Vertebrata</taxon>
        <taxon>Euteleostomi</taxon>
        <taxon>Mammalia</taxon>
        <taxon>Eutheria</taxon>
        <taxon>Laurasiatheria</taxon>
        <taxon>Artiodactyla</taxon>
        <taxon>Whippomorpha</taxon>
        <taxon>Cetacea</taxon>
        <taxon>Odontoceti</taxon>
        <taxon>Delphinidae</taxon>
        <taxon>Tursiops</taxon>
    </lineage>
</organism>
<evidence type="ECO:0000313" key="23">
    <source>
        <dbReference type="RefSeq" id="XP_033710899.1"/>
    </source>
</evidence>
<dbReference type="CTD" id="55658"/>
<protein>
    <recommendedName>
        <fullName evidence="17">E3 ubiquitin-protein ligase RNF126</fullName>
        <ecNumber evidence="5">2.3.2.27</ecNumber>
    </recommendedName>
    <alternativeName>
        <fullName evidence="18">RING finger protein 126</fullName>
    </alternativeName>
</protein>
<dbReference type="InterPro" id="IPR013083">
    <property type="entry name" value="Znf_RING/FYVE/PHD"/>
</dbReference>
<dbReference type="GO" id="GO:0061630">
    <property type="term" value="F:ubiquitin protein ligase activity"/>
    <property type="evidence" value="ECO:0007669"/>
    <property type="project" value="UniProtKB-EC"/>
</dbReference>
<gene>
    <name evidence="23" type="primary">RNF126</name>
</gene>
<evidence type="ECO:0000256" key="17">
    <source>
        <dbReference type="ARBA" id="ARBA00067468"/>
    </source>
</evidence>
<dbReference type="Pfam" id="PF13639">
    <property type="entry name" value="zf-RING_2"/>
    <property type="match status" value="1"/>
</dbReference>
<evidence type="ECO:0000256" key="2">
    <source>
        <dbReference type="ARBA" id="ARBA00004123"/>
    </source>
</evidence>
<dbReference type="SMART" id="SM00184">
    <property type="entry name" value="RING"/>
    <property type="match status" value="1"/>
</dbReference>
<dbReference type="InterPro" id="IPR039571">
    <property type="entry name" value="RNF126_RING-H2"/>
</dbReference>
<dbReference type="Proteomes" id="UP000245320">
    <property type="component" value="Chromosome 3"/>
</dbReference>
<evidence type="ECO:0000256" key="13">
    <source>
        <dbReference type="ARBA" id="ARBA00022843"/>
    </source>
</evidence>
<evidence type="ECO:0000256" key="6">
    <source>
        <dbReference type="ARBA" id="ARBA00022490"/>
    </source>
</evidence>
<dbReference type="InterPro" id="IPR001841">
    <property type="entry name" value="Znf_RING"/>
</dbReference>
<keyword evidence="15" id="KW-0539">Nucleus</keyword>
<dbReference type="FunFam" id="3.30.40.10:FF:000253">
    <property type="entry name" value="E3 ubiquitin-protein ligase RNF126"/>
    <property type="match status" value="1"/>
</dbReference>
<evidence type="ECO:0000256" key="4">
    <source>
        <dbReference type="ARBA" id="ARBA00004906"/>
    </source>
</evidence>
<name>A0A6J3R8Y6_TURTR</name>
<keyword evidence="14" id="KW-0007">Acetylation</keyword>
<keyword evidence="7" id="KW-0597">Phosphoprotein</keyword>
<comment type="subcellular location">
    <subcellularLocation>
        <location evidence="3">Cytoplasm</location>
    </subcellularLocation>
    <subcellularLocation>
        <location evidence="2">Nucleus</location>
    </subcellularLocation>
</comment>
<evidence type="ECO:0000259" key="21">
    <source>
        <dbReference type="PROSITE" id="PS50089"/>
    </source>
</evidence>
<evidence type="ECO:0000256" key="20">
    <source>
        <dbReference type="SAM" id="MobiDB-lite"/>
    </source>
</evidence>
<evidence type="ECO:0000256" key="11">
    <source>
        <dbReference type="ARBA" id="ARBA00022786"/>
    </source>
</evidence>
<evidence type="ECO:0000256" key="16">
    <source>
        <dbReference type="ARBA" id="ARBA00061906"/>
    </source>
</evidence>
<dbReference type="SUPFAM" id="SSF57850">
    <property type="entry name" value="RING/U-box"/>
    <property type="match status" value="1"/>
</dbReference>
<proteinExistence type="predicted"/>
<dbReference type="AlphaFoldDB" id="A0A6J3R8Y6"/>
<dbReference type="OrthoDB" id="9682092at2759"/>
<evidence type="ECO:0000256" key="5">
    <source>
        <dbReference type="ARBA" id="ARBA00012483"/>
    </source>
</evidence>
<dbReference type="PANTHER" id="PTHR15710">
    <property type="entry name" value="E3 UBIQUITIN-PROTEIN LIGASE PRAJA"/>
    <property type="match status" value="1"/>
</dbReference>
<comment type="catalytic activity">
    <reaction evidence="1">
        <text>S-ubiquitinyl-[E2 ubiquitin-conjugating enzyme]-L-cysteine + [acceptor protein]-L-lysine = [E2 ubiquitin-conjugating enzyme]-L-cysteine + N(6)-ubiquitinyl-[acceptor protein]-L-lysine.</text>
        <dbReference type="EC" id="2.3.2.27"/>
    </reaction>
</comment>
<dbReference type="GO" id="GO:0005737">
    <property type="term" value="C:cytoplasm"/>
    <property type="evidence" value="ECO:0007669"/>
    <property type="project" value="UniProtKB-SubCell"/>
</dbReference>
<dbReference type="GO" id="GO:0008270">
    <property type="term" value="F:zinc ion binding"/>
    <property type="evidence" value="ECO:0007669"/>
    <property type="project" value="UniProtKB-KW"/>
</dbReference>
<dbReference type="PROSITE" id="PS50089">
    <property type="entry name" value="ZF_RING_2"/>
    <property type="match status" value="1"/>
</dbReference>
<evidence type="ECO:0000256" key="10">
    <source>
        <dbReference type="ARBA" id="ARBA00022771"/>
    </source>
</evidence>
<keyword evidence="9" id="KW-0479">Metal-binding</keyword>
<evidence type="ECO:0000256" key="15">
    <source>
        <dbReference type="ARBA" id="ARBA00023242"/>
    </source>
</evidence>